<feature type="compositionally biased region" description="Polar residues" evidence="1">
    <location>
        <begin position="35"/>
        <end position="56"/>
    </location>
</feature>
<accession>D8QKY3</accession>
<evidence type="ECO:0000313" key="2">
    <source>
        <dbReference type="EMBL" id="EFI91511.1"/>
    </source>
</evidence>
<dbReference type="InParanoid" id="D8QKY3"/>
<name>D8QKY3_SCHCM</name>
<dbReference type="KEGG" id="scm:SCHCO_02126946"/>
<dbReference type="OrthoDB" id="10317286at2759"/>
<dbReference type="EMBL" id="GL377317">
    <property type="protein sequence ID" value="EFI91511.1"/>
    <property type="molecule type" value="Genomic_DNA"/>
</dbReference>
<evidence type="ECO:0000313" key="3">
    <source>
        <dbReference type="Proteomes" id="UP000007431"/>
    </source>
</evidence>
<evidence type="ECO:0000256" key="1">
    <source>
        <dbReference type="SAM" id="MobiDB-lite"/>
    </source>
</evidence>
<feature type="non-terminal residue" evidence="2">
    <location>
        <position position="466"/>
    </location>
</feature>
<dbReference type="HOGENOM" id="CLU_586826_0_0_1"/>
<protein>
    <submittedName>
        <fullName evidence="2">Uncharacterized protein</fullName>
    </submittedName>
</protein>
<sequence length="466" mass="51237">MASLGPTASDRFVAPSTCPTPELPDLDLVFLDPRLSSNPDESTSSSIAGSSNQTNDAAVPPANDATPPTQRYDSSGSSPPTLSPTPVKISETEGRRCSFLNRYDDLNGVFVRFGPSRDENISLLELVEQVFHELEDGPAIPSRFNVALPAPRRGLAGEYAFVAPADQSVFAAPTDTTLPTAEQVLFEDDWKGTLAFVNYHPPDMNIFQGRLLHVTVGTDVDEKPLTPKGRHFQLYGSVPLDAALRNLQELDYYRLTQLELVINESRVRGGLHPDEDSLSVILEALAPHLWRLVFVRITFKDDHTASHGEARVTAASTSAGRTRIRGLKKEFGLLYQLELHGQTTVSRVLQFPLHRVSYLVLAMPVSSQDLMDIVEASSWAGGRLQCLYLANFVAGPMRKPRRFTLPAILDLTTVDAMHPGLTQLIYEIPEDVEVRLTAIGPSPCSEAVEVLFASRPTWFLRHVNAS</sequence>
<dbReference type="VEuPathDB" id="FungiDB:SCHCODRAFT_02126946"/>
<dbReference type="AlphaFoldDB" id="D8QKY3"/>
<feature type="region of interest" description="Disordered" evidence="1">
    <location>
        <begin position="1"/>
        <end position="90"/>
    </location>
</feature>
<organism evidence="3">
    <name type="scientific">Schizophyllum commune (strain H4-8 / FGSC 9210)</name>
    <name type="common">Split gill fungus</name>
    <dbReference type="NCBI Taxonomy" id="578458"/>
    <lineage>
        <taxon>Eukaryota</taxon>
        <taxon>Fungi</taxon>
        <taxon>Dikarya</taxon>
        <taxon>Basidiomycota</taxon>
        <taxon>Agaricomycotina</taxon>
        <taxon>Agaricomycetes</taxon>
        <taxon>Agaricomycetidae</taxon>
        <taxon>Agaricales</taxon>
        <taxon>Schizophyllaceae</taxon>
        <taxon>Schizophyllum</taxon>
    </lineage>
</organism>
<keyword evidence="3" id="KW-1185">Reference proteome</keyword>
<reference evidence="2 3" key="1">
    <citation type="journal article" date="2010" name="Nat. Biotechnol.">
        <title>Genome sequence of the model mushroom Schizophyllum commune.</title>
        <authorList>
            <person name="Ohm R.A."/>
            <person name="de Jong J.F."/>
            <person name="Lugones L.G."/>
            <person name="Aerts A."/>
            <person name="Kothe E."/>
            <person name="Stajich J.E."/>
            <person name="de Vries R.P."/>
            <person name="Record E."/>
            <person name="Levasseur A."/>
            <person name="Baker S.E."/>
            <person name="Bartholomew K.A."/>
            <person name="Coutinho P.M."/>
            <person name="Erdmann S."/>
            <person name="Fowler T.J."/>
            <person name="Gathman A.C."/>
            <person name="Lombard V."/>
            <person name="Henrissat B."/>
            <person name="Knabe N."/>
            <person name="Kuees U."/>
            <person name="Lilly W.W."/>
            <person name="Lindquist E."/>
            <person name="Lucas S."/>
            <person name="Magnuson J.K."/>
            <person name="Piumi F."/>
            <person name="Raudaskoski M."/>
            <person name="Salamov A."/>
            <person name="Schmutz J."/>
            <person name="Schwarze F.W.M.R."/>
            <person name="vanKuyk P.A."/>
            <person name="Horton J.S."/>
            <person name="Grigoriev I.V."/>
            <person name="Woesten H.A.B."/>
        </authorList>
    </citation>
    <scope>NUCLEOTIDE SEQUENCE [LARGE SCALE GENOMIC DNA]</scope>
    <source>
        <strain evidence="3">H4-8 / FGSC 9210</strain>
    </source>
</reference>
<proteinExistence type="predicted"/>
<gene>
    <name evidence="2" type="ORF">SCHCODRAFT_114498</name>
</gene>
<feature type="compositionally biased region" description="Low complexity" evidence="1">
    <location>
        <begin position="74"/>
        <end position="86"/>
    </location>
</feature>
<dbReference type="RefSeq" id="XP_003026414.1">
    <property type="nucleotide sequence ID" value="XM_003026368.1"/>
</dbReference>
<dbReference type="GeneID" id="9592967"/>
<dbReference type="Proteomes" id="UP000007431">
    <property type="component" value="Unassembled WGS sequence"/>
</dbReference>